<sequence length="108" mass="12158">MELLRTKCNDGCLRGDKGNSLLKVLERSQQRWWTQNQLGFVLRMQKRTVSKSVGMQSIDLVKTMNRGLFGGMQKGTVSEKCWNVVNTAGENTMKWGLFEKGLSNGTVS</sequence>
<keyword evidence="2" id="KW-1185">Reference proteome</keyword>
<evidence type="ECO:0000313" key="1">
    <source>
        <dbReference type="EMBL" id="KZS20867.1"/>
    </source>
</evidence>
<proteinExistence type="predicted"/>
<comment type="caution">
    <text evidence="1">The sequence shown here is derived from an EMBL/GenBank/DDBJ whole genome shotgun (WGS) entry which is preliminary data.</text>
</comment>
<dbReference type="AlphaFoldDB" id="A0A162RXN8"/>
<gene>
    <name evidence="1" type="ORF">APZ42_012327</name>
</gene>
<accession>A0A162RXN8</accession>
<protein>
    <submittedName>
        <fullName evidence="1">Uncharacterized protein</fullName>
    </submittedName>
</protein>
<dbReference type="Proteomes" id="UP000076858">
    <property type="component" value="Unassembled WGS sequence"/>
</dbReference>
<name>A0A162RXN8_9CRUS</name>
<evidence type="ECO:0000313" key="2">
    <source>
        <dbReference type="Proteomes" id="UP000076858"/>
    </source>
</evidence>
<organism evidence="1 2">
    <name type="scientific">Daphnia magna</name>
    <dbReference type="NCBI Taxonomy" id="35525"/>
    <lineage>
        <taxon>Eukaryota</taxon>
        <taxon>Metazoa</taxon>
        <taxon>Ecdysozoa</taxon>
        <taxon>Arthropoda</taxon>
        <taxon>Crustacea</taxon>
        <taxon>Branchiopoda</taxon>
        <taxon>Diplostraca</taxon>
        <taxon>Cladocera</taxon>
        <taxon>Anomopoda</taxon>
        <taxon>Daphniidae</taxon>
        <taxon>Daphnia</taxon>
    </lineage>
</organism>
<dbReference type="EMBL" id="LRGB01000093">
    <property type="protein sequence ID" value="KZS20867.1"/>
    <property type="molecule type" value="Genomic_DNA"/>
</dbReference>
<reference evidence="1 2" key="1">
    <citation type="submission" date="2016-03" db="EMBL/GenBank/DDBJ databases">
        <title>EvidentialGene: Evidence-directed Construction of Genes on Genomes.</title>
        <authorList>
            <person name="Gilbert D.G."/>
            <person name="Choi J.-H."/>
            <person name="Mockaitis K."/>
            <person name="Colbourne J."/>
            <person name="Pfrender M."/>
        </authorList>
    </citation>
    <scope>NUCLEOTIDE SEQUENCE [LARGE SCALE GENOMIC DNA]</scope>
    <source>
        <strain evidence="1 2">Xinb3</strain>
        <tissue evidence="1">Complete organism</tissue>
    </source>
</reference>